<gene>
    <name evidence="2" type="ORF">AB4566_06700</name>
</gene>
<accession>A0ABV4N9G7</accession>
<keyword evidence="1" id="KW-0732">Signal</keyword>
<keyword evidence="3" id="KW-1185">Reference proteome</keyword>
<dbReference type="RefSeq" id="WP_273296136.1">
    <property type="nucleotide sequence ID" value="NZ_JBFRUW010000018.1"/>
</dbReference>
<name>A0ABV4N9G7_9VIBR</name>
<reference evidence="2 3" key="1">
    <citation type="journal article" date="2024" name="ISME J.">
        <title>Tailless and filamentous prophages are predominant in marine Vibrio.</title>
        <authorList>
            <person name="Steensen K."/>
            <person name="Seneca J."/>
            <person name="Bartlau N."/>
            <person name="Yu X.A."/>
            <person name="Hussain F.A."/>
            <person name="Polz M.F."/>
        </authorList>
    </citation>
    <scope>NUCLEOTIDE SEQUENCE [LARGE SCALE GENOMIC DNA]</scope>
    <source>
        <strain evidence="2 3">10N.222.51.A1</strain>
    </source>
</reference>
<evidence type="ECO:0000313" key="3">
    <source>
        <dbReference type="Proteomes" id="UP001570417"/>
    </source>
</evidence>
<dbReference type="SUPFAM" id="SSF56935">
    <property type="entry name" value="Porins"/>
    <property type="match status" value="1"/>
</dbReference>
<dbReference type="InterPro" id="IPR023614">
    <property type="entry name" value="Porin_dom_sf"/>
</dbReference>
<dbReference type="EMBL" id="JBFRUW010000018">
    <property type="protein sequence ID" value="MFA0567960.1"/>
    <property type="molecule type" value="Genomic_DNA"/>
</dbReference>
<dbReference type="Gene3D" id="2.40.160.10">
    <property type="entry name" value="Porin"/>
    <property type="match status" value="1"/>
</dbReference>
<evidence type="ECO:0000256" key="1">
    <source>
        <dbReference type="SAM" id="SignalP"/>
    </source>
</evidence>
<dbReference type="Proteomes" id="UP001570417">
    <property type="component" value="Unassembled WGS sequence"/>
</dbReference>
<sequence>MKIASLLLLAVYSSISVAAIDVTDTFRVSGFGTQSATVTDQEIPTFYQLNINDEWCFDCDTTFGIQLDWEINNALRSSVQLVKTPSDEFSDPSLEWAYVAYRNGELNTKLGRLRIPLFMISEYYYVSEAYPWLRPPQDVYNSVFGFTYFDGASIEWSSWINDEAHLRLLAFGATPKETSEIVQGKNITITSRDAIGVTAELNLDDIHFRASYLHANYKQDLVPSVTGYQDLELFTLGANYLLGNLNLMSEVILSQDIHSNWYFSANYLFDSWSPYITYSQRRKLRDNESLLIGAKYSLLANVSTYIEWQHVWGRTESISGHFTIPQNPTQKIQTDVNVYSIGLSFTF</sequence>
<feature type="chain" id="PRO_5045179096" evidence="1">
    <location>
        <begin position="19"/>
        <end position="347"/>
    </location>
</feature>
<proteinExistence type="predicted"/>
<feature type="signal peptide" evidence="1">
    <location>
        <begin position="1"/>
        <end position="18"/>
    </location>
</feature>
<organism evidence="2 3">
    <name type="scientific">Vibrio gallaecicus</name>
    <dbReference type="NCBI Taxonomy" id="552386"/>
    <lineage>
        <taxon>Bacteria</taxon>
        <taxon>Pseudomonadati</taxon>
        <taxon>Pseudomonadota</taxon>
        <taxon>Gammaproteobacteria</taxon>
        <taxon>Vibrionales</taxon>
        <taxon>Vibrionaceae</taxon>
        <taxon>Vibrio</taxon>
    </lineage>
</organism>
<protein>
    <submittedName>
        <fullName evidence="2">Sulfate ABC transporter permease</fullName>
    </submittedName>
</protein>
<comment type="caution">
    <text evidence="2">The sequence shown here is derived from an EMBL/GenBank/DDBJ whole genome shotgun (WGS) entry which is preliminary data.</text>
</comment>
<evidence type="ECO:0000313" key="2">
    <source>
        <dbReference type="EMBL" id="MFA0567960.1"/>
    </source>
</evidence>